<organism evidence="1 2">
    <name type="scientific">Gemmobacter aquatilis</name>
    <dbReference type="NCBI Taxonomy" id="933059"/>
    <lineage>
        <taxon>Bacteria</taxon>
        <taxon>Pseudomonadati</taxon>
        <taxon>Pseudomonadota</taxon>
        <taxon>Alphaproteobacteria</taxon>
        <taxon>Rhodobacterales</taxon>
        <taxon>Paracoccaceae</taxon>
        <taxon>Gemmobacter</taxon>
    </lineage>
</organism>
<dbReference type="Gene3D" id="1.10.10.10">
    <property type="entry name" value="Winged helix-like DNA-binding domain superfamily/Winged helix DNA-binding domain"/>
    <property type="match status" value="1"/>
</dbReference>
<gene>
    <name evidence="1" type="ORF">SAMN04488103_104126</name>
</gene>
<dbReference type="RefSeq" id="WP_091300563.1">
    <property type="nucleotide sequence ID" value="NZ_FOCE01000004.1"/>
</dbReference>
<evidence type="ECO:0000313" key="2">
    <source>
        <dbReference type="Proteomes" id="UP000198761"/>
    </source>
</evidence>
<sequence length="81" mass="9079">MRKQREIYGDRPPSFLAKSTLAAELDVSESTVDSWVERGILPQPIRCGATPRWSWAEVQASMSQRAQAETDPFMAGVNNVR</sequence>
<dbReference type="OrthoDB" id="8452166at2"/>
<accession>A0A1H8FDI3</accession>
<proteinExistence type="predicted"/>
<reference evidence="1 2" key="1">
    <citation type="submission" date="2016-10" db="EMBL/GenBank/DDBJ databases">
        <authorList>
            <person name="de Groot N.N."/>
        </authorList>
    </citation>
    <scope>NUCLEOTIDE SEQUENCE [LARGE SCALE GENOMIC DNA]</scope>
    <source>
        <strain evidence="1 2">DSM 3857</strain>
    </source>
</reference>
<dbReference type="Proteomes" id="UP000198761">
    <property type="component" value="Unassembled WGS sequence"/>
</dbReference>
<dbReference type="STRING" id="933059.SAMN04488103_104126"/>
<dbReference type="InterPro" id="IPR009061">
    <property type="entry name" value="DNA-bd_dom_put_sf"/>
</dbReference>
<dbReference type="AlphaFoldDB" id="A0A1H8FDI3"/>
<name>A0A1H8FDI3_9RHOB</name>
<dbReference type="EMBL" id="FOCE01000004">
    <property type="protein sequence ID" value="SEN29564.1"/>
    <property type="molecule type" value="Genomic_DNA"/>
</dbReference>
<keyword evidence="2" id="KW-1185">Reference proteome</keyword>
<protein>
    <recommendedName>
        <fullName evidence="3">Transcriptional regulator, AlpA family</fullName>
    </recommendedName>
</protein>
<dbReference type="InterPro" id="IPR036388">
    <property type="entry name" value="WH-like_DNA-bd_sf"/>
</dbReference>
<dbReference type="SUPFAM" id="SSF46955">
    <property type="entry name" value="Putative DNA-binding domain"/>
    <property type="match status" value="1"/>
</dbReference>
<evidence type="ECO:0008006" key="3">
    <source>
        <dbReference type="Google" id="ProtNLM"/>
    </source>
</evidence>
<evidence type="ECO:0000313" key="1">
    <source>
        <dbReference type="EMBL" id="SEN29564.1"/>
    </source>
</evidence>